<sequence>MQKYGKMQRRKKNSNKKRRHVRSRNENATIFDEERPELKVVSMTEKYRLSASGILKRYLRAPRRNMIISSDSLSSLGSGMFETGIRYIMLPIDLLRYIFRKSSWMSVDPKMNTRLKGGGEKIIDGREEEIAVAECSNHAFSQMMGSSGSAELTAAHAFNYSITSFDEYSEEKGSNNTQSDENMMTVRNDFDAIDEWATANNTIENLLIDYNEIGSAQILKAEPMDITIEECSSNLHSLIEVSQGDQELEEIEILRSATDGQETSSIIEEEISILFQQKCTSSDEKFVLSTISKRLLNGEQRSPNYLYKKLKEHFLKMIAQRRMLRYDRRERRRKLLKIIGTKRKYSSTKRVKCKQKILDTIKDRRFYEKRNIWKTTDNKDEFSFFKTVETSEKLNRETATMRDTAVVDEDVEMKDIKQLAEAACLQHESLNLNISSPEINRQEQESHCTSSSNNIKGITYNQISSSTSCSALDSSKVDEPSVEIENSNIGMVTLPVAQRENVSDITNILETKIRPPPGFPEVPENPPLLCSCYDSDHSISSIENTKPVNKMKKIPRAPPPLRYMYYQYWAFMEFPVDDPVHYNKDEIDNFKPYYYW</sequence>
<accession>A0AAJ7W8K4</accession>
<evidence type="ECO:0000313" key="2">
    <source>
        <dbReference type="Proteomes" id="UP000694925"/>
    </source>
</evidence>
<proteinExistence type="predicted"/>
<keyword evidence="2" id="KW-1185">Reference proteome</keyword>
<feature type="compositionally biased region" description="Basic residues" evidence="1">
    <location>
        <begin position="1"/>
        <end position="22"/>
    </location>
</feature>
<dbReference type="KEGG" id="ccal:113463986"/>
<dbReference type="AlphaFoldDB" id="A0AAJ7W8K4"/>
<dbReference type="Proteomes" id="UP000694925">
    <property type="component" value="Unplaced"/>
</dbReference>
<dbReference type="GeneID" id="113463986"/>
<evidence type="ECO:0000256" key="1">
    <source>
        <dbReference type="SAM" id="MobiDB-lite"/>
    </source>
</evidence>
<evidence type="ECO:0000313" key="3">
    <source>
        <dbReference type="RefSeq" id="XP_026667184.1"/>
    </source>
</evidence>
<name>A0AAJ7W8K4_9HYME</name>
<organism evidence="2 3">
    <name type="scientific">Ceratina calcarata</name>
    <dbReference type="NCBI Taxonomy" id="156304"/>
    <lineage>
        <taxon>Eukaryota</taxon>
        <taxon>Metazoa</taxon>
        <taxon>Ecdysozoa</taxon>
        <taxon>Arthropoda</taxon>
        <taxon>Hexapoda</taxon>
        <taxon>Insecta</taxon>
        <taxon>Pterygota</taxon>
        <taxon>Neoptera</taxon>
        <taxon>Endopterygota</taxon>
        <taxon>Hymenoptera</taxon>
        <taxon>Apocrita</taxon>
        <taxon>Aculeata</taxon>
        <taxon>Apoidea</taxon>
        <taxon>Anthophila</taxon>
        <taxon>Apidae</taxon>
        <taxon>Ceratina</taxon>
        <taxon>Zadontomerus</taxon>
    </lineage>
</organism>
<feature type="region of interest" description="Disordered" evidence="1">
    <location>
        <begin position="1"/>
        <end position="28"/>
    </location>
</feature>
<protein>
    <submittedName>
        <fullName evidence="3">Uncharacterized protein LOC113463986</fullName>
    </submittedName>
</protein>
<gene>
    <name evidence="3" type="primary">LOC113463986</name>
</gene>
<reference evidence="3" key="1">
    <citation type="submission" date="2025-08" db="UniProtKB">
        <authorList>
            <consortium name="RefSeq"/>
        </authorList>
    </citation>
    <scope>IDENTIFICATION</scope>
    <source>
        <tissue evidence="3">Whole body</tissue>
    </source>
</reference>
<dbReference type="RefSeq" id="XP_026667184.1">
    <property type="nucleotide sequence ID" value="XM_026811383.1"/>
</dbReference>